<protein>
    <submittedName>
        <fullName evidence="1">Uncharacterized protein</fullName>
    </submittedName>
</protein>
<organism evidence="1">
    <name type="scientific">viral metagenome</name>
    <dbReference type="NCBI Taxonomy" id="1070528"/>
    <lineage>
        <taxon>unclassified sequences</taxon>
        <taxon>metagenomes</taxon>
        <taxon>organismal metagenomes</taxon>
    </lineage>
</organism>
<sequence length="45" mass="5356">MQFMNGVALGPYIVWAQQQRELKQTLRRLIKEKEDHARANARRGF</sequence>
<dbReference type="AlphaFoldDB" id="A0A6M3XW03"/>
<accession>A0A6M3XW03</accession>
<dbReference type="EMBL" id="MT144979">
    <property type="protein sequence ID" value="QJI02161.1"/>
    <property type="molecule type" value="Genomic_DNA"/>
</dbReference>
<gene>
    <name evidence="1" type="ORF">TM448B02983_0002</name>
</gene>
<evidence type="ECO:0000313" key="1">
    <source>
        <dbReference type="EMBL" id="QJI02161.1"/>
    </source>
</evidence>
<reference evidence="1" key="1">
    <citation type="submission" date="2020-03" db="EMBL/GenBank/DDBJ databases">
        <title>The deep terrestrial virosphere.</title>
        <authorList>
            <person name="Holmfeldt K."/>
            <person name="Nilsson E."/>
            <person name="Simone D."/>
            <person name="Lopez-Fernandez M."/>
            <person name="Wu X."/>
            <person name="de Brujin I."/>
            <person name="Lundin D."/>
            <person name="Andersson A."/>
            <person name="Bertilsson S."/>
            <person name="Dopson M."/>
        </authorList>
    </citation>
    <scope>NUCLEOTIDE SEQUENCE</scope>
    <source>
        <strain evidence="1">TM448B02983</strain>
    </source>
</reference>
<name>A0A6M3XW03_9ZZZZ</name>
<proteinExistence type="predicted"/>